<proteinExistence type="predicted"/>
<protein>
    <submittedName>
        <fullName evidence="2">Uncharacterized protein</fullName>
    </submittedName>
</protein>
<accession>A0A653BST6</accession>
<evidence type="ECO:0000256" key="1">
    <source>
        <dbReference type="SAM" id="Phobius"/>
    </source>
</evidence>
<gene>
    <name evidence="2" type="ORF">CALMAC_LOCUS3303</name>
</gene>
<evidence type="ECO:0000313" key="2">
    <source>
        <dbReference type="EMBL" id="VEN38396.1"/>
    </source>
</evidence>
<evidence type="ECO:0000313" key="3">
    <source>
        <dbReference type="Proteomes" id="UP000410492"/>
    </source>
</evidence>
<organism evidence="2 3">
    <name type="scientific">Callosobruchus maculatus</name>
    <name type="common">Southern cowpea weevil</name>
    <name type="synonym">Pulse bruchid</name>
    <dbReference type="NCBI Taxonomy" id="64391"/>
    <lineage>
        <taxon>Eukaryota</taxon>
        <taxon>Metazoa</taxon>
        <taxon>Ecdysozoa</taxon>
        <taxon>Arthropoda</taxon>
        <taxon>Hexapoda</taxon>
        <taxon>Insecta</taxon>
        <taxon>Pterygota</taxon>
        <taxon>Neoptera</taxon>
        <taxon>Endopterygota</taxon>
        <taxon>Coleoptera</taxon>
        <taxon>Polyphaga</taxon>
        <taxon>Cucujiformia</taxon>
        <taxon>Chrysomeloidea</taxon>
        <taxon>Chrysomelidae</taxon>
        <taxon>Bruchinae</taxon>
        <taxon>Bruchini</taxon>
        <taxon>Callosobruchus</taxon>
    </lineage>
</organism>
<keyword evidence="3" id="KW-1185">Reference proteome</keyword>
<dbReference type="EMBL" id="CAACVG010004452">
    <property type="protein sequence ID" value="VEN38396.1"/>
    <property type="molecule type" value="Genomic_DNA"/>
</dbReference>
<keyword evidence="1" id="KW-0472">Membrane</keyword>
<feature type="transmembrane region" description="Helical" evidence="1">
    <location>
        <begin position="21"/>
        <end position="41"/>
    </location>
</feature>
<dbReference type="AlphaFoldDB" id="A0A653BST6"/>
<reference evidence="2 3" key="1">
    <citation type="submission" date="2019-01" db="EMBL/GenBank/DDBJ databases">
        <authorList>
            <person name="Sayadi A."/>
        </authorList>
    </citation>
    <scope>NUCLEOTIDE SEQUENCE [LARGE SCALE GENOMIC DNA]</scope>
</reference>
<keyword evidence="1" id="KW-0812">Transmembrane</keyword>
<feature type="non-terminal residue" evidence="2">
    <location>
        <position position="1"/>
    </location>
</feature>
<keyword evidence="1" id="KW-1133">Transmembrane helix</keyword>
<sequence length="111" mass="13034">PYHRFNHRNGSRRGFAVVFQYNVKNVGLIVISYDVFLWWYIEASLFRPSRDNFEAGINFLKTLFLCLPSHVGQNLDRCHVHKISNILYEDENSSSAFIYQYGFLSCSMQTN</sequence>
<dbReference type="Proteomes" id="UP000410492">
    <property type="component" value="Unassembled WGS sequence"/>
</dbReference>
<name>A0A653BST6_CALMS</name>